<evidence type="ECO:0000256" key="1">
    <source>
        <dbReference type="ARBA" id="ARBA00004370"/>
    </source>
</evidence>
<keyword evidence="6" id="KW-1185">Reference proteome</keyword>
<dbReference type="Proteomes" id="UP000199417">
    <property type="component" value="Unassembled WGS sequence"/>
</dbReference>
<gene>
    <name evidence="5" type="ORF">SAMN05444580_101602</name>
</gene>
<dbReference type="GO" id="GO:0016020">
    <property type="term" value="C:membrane"/>
    <property type="evidence" value="ECO:0007669"/>
    <property type="project" value="UniProtKB-SubCell"/>
</dbReference>
<keyword evidence="4" id="KW-1133">Transmembrane helix</keyword>
<evidence type="ECO:0000313" key="5">
    <source>
        <dbReference type="EMBL" id="SDC69260.1"/>
    </source>
</evidence>
<proteinExistence type="predicted"/>
<keyword evidence="4" id="KW-0812">Transmembrane</keyword>
<feature type="transmembrane region" description="Helical" evidence="4">
    <location>
        <begin position="33"/>
        <end position="55"/>
    </location>
</feature>
<dbReference type="EMBL" id="FNAB01000001">
    <property type="protein sequence ID" value="SDC69260.1"/>
    <property type="molecule type" value="Genomic_DNA"/>
</dbReference>
<keyword evidence="2 4" id="KW-0472">Membrane</keyword>
<protein>
    <submittedName>
        <fullName evidence="5">Mce-associated membrane protein</fullName>
    </submittedName>
</protein>
<evidence type="ECO:0000256" key="3">
    <source>
        <dbReference type="SAM" id="MobiDB-lite"/>
    </source>
</evidence>
<dbReference type="STRING" id="168276.SAMN05444580_101602"/>
<evidence type="ECO:0000256" key="4">
    <source>
        <dbReference type="SAM" id="Phobius"/>
    </source>
</evidence>
<dbReference type="PANTHER" id="PTHR37042">
    <property type="entry name" value="OUTER MEMBRANE PROTEIN RV1973"/>
    <property type="match status" value="1"/>
</dbReference>
<feature type="region of interest" description="Disordered" evidence="3">
    <location>
        <begin position="1"/>
        <end position="26"/>
    </location>
</feature>
<evidence type="ECO:0000256" key="2">
    <source>
        <dbReference type="ARBA" id="ARBA00023136"/>
    </source>
</evidence>
<dbReference type="RefSeq" id="WP_092775782.1">
    <property type="nucleotide sequence ID" value="NZ_FNAB01000001.1"/>
</dbReference>
<dbReference type="PANTHER" id="PTHR37042:SF4">
    <property type="entry name" value="OUTER MEMBRANE PROTEIN RV1973"/>
    <property type="match status" value="1"/>
</dbReference>
<accession>A0A1G6NMS6</accession>
<reference evidence="5 6" key="1">
    <citation type="submission" date="2016-10" db="EMBL/GenBank/DDBJ databases">
        <authorList>
            <person name="de Groot N.N."/>
        </authorList>
    </citation>
    <scope>NUCLEOTIDE SEQUENCE [LARGE SCALE GENOMIC DNA]</scope>
    <source>
        <strain evidence="5 6">JCM 11308</strain>
    </source>
</reference>
<comment type="subcellular location">
    <subcellularLocation>
        <location evidence="1">Membrane</location>
    </subcellularLocation>
</comment>
<sequence length="188" mass="19770">MSEDDKSAEPVTAAEPEATEPAKPAGGRGPLRIVLAAVAALLVLALAVGVGVLYYQHRQDVATEQARTDAVKAAGEQAVAMLSYDYNKVDDQMAAAADGLTGSFREDYEKLADEVIAPGAKEKKLTVQVSVQGAAPVSASPDDAVVLLYLNQVTTSADAPDAATTGSRVRMEMQKVDGRWLTERLTPI</sequence>
<name>A0A1G6NMS6_9NOCA</name>
<evidence type="ECO:0000313" key="6">
    <source>
        <dbReference type="Proteomes" id="UP000199417"/>
    </source>
</evidence>
<organism evidence="5 6">
    <name type="scientific">Rhodococcus tukisamuensis</name>
    <dbReference type="NCBI Taxonomy" id="168276"/>
    <lineage>
        <taxon>Bacteria</taxon>
        <taxon>Bacillati</taxon>
        <taxon>Actinomycetota</taxon>
        <taxon>Actinomycetes</taxon>
        <taxon>Mycobacteriales</taxon>
        <taxon>Nocardiaceae</taxon>
        <taxon>Rhodococcus</taxon>
    </lineage>
</organism>
<dbReference type="AlphaFoldDB" id="A0A1G6NMS6"/>
<feature type="compositionally biased region" description="Low complexity" evidence="3">
    <location>
        <begin position="9"/>
        <end position="25"/>
    </location>
</feature>